<dbReference type="Pfam" id="PF01168">
    <property type="entry name" value="Ala_racemase_N"/>
    <property type="match status" value="1"/>
</dbReference>
<keyword evidence="1 2" id="KW-0663">Pyridoxal phosphate</keyword>
<reference evidence="6 7" key="1">
    <citation type="submission" date="2015-07" db="EMBL/GenBank/DDBJ databases">
        <title>The draft genome sequence of Leadbetterella sp. JN14-9.</title>
        <authorList>
            <person name="Liu Y."/>
            <person name="Du J."/>
            <person name="Shao Z."/>
        </authorList>
    </citation>
    <scope>NUCLEOTIDE SEQUENCE [LARGE SCALE GENOMIC DNA]</scope>
    <source>
        <strain evidence="6 7">JN14-9</strain>
    </source>
</reference>
<dbReference type="HAMAP" id="MF_02087">
    <property type="entry name" value="PLP_homeostasis"/>
    <property type="match status" value="1"/>
</dbReference>
<evidence type="ECO:0000256" key="4">
    <source>
        <dbReference type="RuleBase" id="RU004514"/>
    </source>
</evidence>
<feature type="modified residue" description="N6-(pyridoxal phosphate)lysine" evidence="2 3">
    <location>
        <position position="25"/>
    </location>
</feature>
<dbReference type="RefSeq" id="WP_055147321.1">
    <property type="nucleotide sequence ID" value="NZ_JXSZ01000006.1"/>
</dbReference>
<dbReference type="PANTHER" id="PTHR10146">
    <property type="entry name" value="PROLINE SYNTHETASE CO-TRANSCRIBED BACTERIAL HOMOLOG PROTEIN"/>
    <property type="match status" value="1"/>
</dbReference>
<dbReference type="PANTHER" id="PTHR10146:SF14">
    <property type="entry name" value="PYRIDOXAL PHOSPHATE HOMEOSTASIS PROTEIN"/>
    <property type="match status" value="1"/>
</dbReference>
<name>A0A0P7C662_9BACT</name>
<dbReference type="NCBIfam" id="TIGR00044">
    <property type="entry name" value="YggS family pyridoxal phosphate-dependent enzyme"/>
    <property type="match status" value="1"/>
</dbReference>
<organism evidence="6 7">
    <name type="scientific">Jiulongibacter sediminis</name>
    <dbReference type="NCBI Taxonomy" id="1605367"/>
    <lineage>
        <taxon>Bacteria</taxon>
        <taxon>Pseudomonadati</taxon>
        <taxon>Bacteroidota</taxon>
        <taxon>Cytophagia</taxon>
        <taxon>Cytophagales</taxon>
        <taxon>Leadbetterellaceae</taxon>
        <taxon>Jiulongibacter</taxon>
    </lineage>
</organism>
<keyword evidence="7" id="KW-1185">Reference proteome</keyword>
<evidence type="ECO:0000259" key="5">
    <source>
        <dbReference type="Pfam" id="PF01168"/>
    </source>
</evidence>
<evidence type="ECO:0000256" key="1">
    <source>
        <dbReference type="ARBA" id="ARBA00022898"/>
    </source>
</evidence>
<sequence>MSIAKSIAEIEEKIEGKAKLIAVSKKQPNEKLLEAYKAGFKRLGENYVQELCAKQEELPKDIEWHMIGHLQSNKVKYIAPFVHMIHSVDSFKLLKEINKQARKNERTIDCLLQIFIAEEDSKTGMEEQELWDLLANPALRDLENVRICGLMGMSTFTENTAQVEKEFRNLKRIFDKLNEKHPELPATEISMGMSGDWPLAINCGSTMIRVGSAIFGARQ</sequence>
<dbReference type="InterPro" id="IPR029066">
    <property type="entry name" value="PLP-binding_barrel"/>
</dbReference>
<dbReference type="Gene3D" id="3.20.20.10">
    <property type="entry name" value="Alanine racemase"/>
    <property type="match status" value="1"/>
</dbReference>
<dbReference type="PATRIC" id="fig|1605367.3.peg.3344"/>
<feature type="domain" description="Alanine racemase N-terminal" evidence="5">
    <location>
        <begin position="3"/>
        <end position="218"/>
    </location>
</feature>
<gene>
    <name evidence="6" type="ORF">AFM12_09790</name>
</gene>
<accession>A0A0P7C662</accession>
<dbReference type="SUPFAM" id="SSF51419">
    <property type="entry name" value="PLP-binding barrel"/>
    <property type="match status" value="1"/>
</dbReference>
<dbReference type="Proteomes" id="UP000050454">
    <property type="component" value="Unassembled WGS sequence"/>
</dbReference>
<dbReference type="CDD" id="cd00635">
    <property type="entry name" value="PLPDE_III_YBL036c_like"/>
    <property type="match status" value="1"/>
</dbReference>
<comment type="cofactor">
    <cofactor evidence="3">
        <name>pyridoxal 5'-phosphate</name>
        <dbReference type="ChEBI" id="CHEBI:597326"/>
    </cofactor>
</comment>
<dbReference type="InterPro" id="IPR001608">
    <property type="entry name" value="Ala_racemase_N"/>
</dbReference>
<dbReference type="STRING" id="1605367.AFM12_09790"/>
<dbReference type="InterPro" id="IPR011078">
    <property type="entry name" value="PyrdxlP_homeostasis"/>
</dbReference>
<evidence type="ECO:0000256" key="2">
    <source>
        <dbReference type="HAMAP-Rule" id="MF_02087"/>
    </source>
</evidence>
<comment type="similarity">
    <text evidence="2 4">Belongs to the pyridoxal phosphate-binding protein YggS/PROSC family.</text>
</comment>
<evidence type="ECO:0000313" key="7">
    <source>
        <dbReference type="Proteomes" id="UP000050454"/>
    </source>
</evidence>
<dbReference type="GO" id="GO:0030170">
    <property type="term" value="F:pyridoxal phosphate binding"/>
    <property type="evidence" value="ECO:0007669"/>
    <property type="project" value="UniProtKB-UniRule"/>
</dbReference>
<comment type="caution">
    <text evidence="6">The sequence shown here is derived from an EMBL/GenBank/DDBJ whole genome shotgun (WGS) entry which is preliminary data.</text>
</comment>
<comment type="function">
    <text evidence="2">Pyridoxal 5'-phosphate (PLP)-binding protein, which is involved in PLP homeostasis.</text>
</comment>
<protein>
    <recommendedName>
        <fullName evidence="2">Pyridoxal phosphate homeostasis protein</fullName>
        <shortName evidence="2">PLP homeostasis protein</shortName>
    </recommendedName>
</protein>
<dbReference type="OrthoDB" id="9804072at2"/>
<evidence type="ECO:0000256" key="3">
    <source>
        <dbReference type="PIRSR" id="PIRSR004848-1"/>
    </source>
</evidence>
<dbReference type="PROSITE" id="PS01211">
    <property type="entry name" value="UPF0001"/>
    <property type="match status" value="1"/>
</dbReference>
<dbReference type="AlphaFoldDB" id="A0A0P7C662"/>
<proteinExistence type="inferred from homology"/>
<evidence type="ECO:0000313" key="6">
    <source>
        <dbReference type="EMBL" id="KPM48848.1"/>
    </source>
</evidence>
<dbReference type="FunFam" id="3.20.20.10:FF:000018">
    <property type="entry name" value="Pyridoxal phosphate homeostasis protein"/>
    <property type="match status" value="1"/>
</dbReference>
<dbReference type="EMBL" id="LGTQ01000006">
    <property type="protein sequence ID" value="KPM48848.1"/>
    <property type="molecule type" value="Genomic_DNA"/>
</dbReference>
<dbReference type="PIRSF" id="PIRSF004848">
    <property type="entry name" value="YBL036c_PLPDEIII"/>
    <property type="match status" value="1"/>
</dbReference>